<dbReference type="OrthoDB" id="6428779at2759"/>
<keyword evidence="5 10" id="KW-1133">Transmembrane helix</keyword>
<dbReference type="Proteomes" id="UP000886998">
    <property type="component" value="Unassembled WGS sequence"/>
</dbReference>
<dbReference type="InterPro" id="IPR017941">
    <property type="entry name" value="Rieske_2Fe-2S"/>
</dbReference>
<dbReference type="PANTHER" id="PTHR21266">
    <property type="entry name" value="IRON-SULFUR DOMAIN CONTAINING PROTEIN"/>
    <property type="match status" value="1"/>
</dbReference>
<evidence type="ECO:0000256" key="5">
    <source>
        <dbReference type="ARBA" id="ARBA00022989"/>
    </source>
</evidence>
<dbReference type="SUPFAM" id="SSF50022">
    <property type="entry name" value="ISP domain"/>
    <property type="match status" value="1"/>
</dbReference>
<feature type="transmembrane region" description="Helical" evidence="10">
    <location>
        <begin position="33"/>
        <end position="52"/>
    </location>
</feature>
<keyword evidence="9 10" id="KW-0472">Membrane</keyword>
<dbReference type="GO" id="GO:0016491">
    <property type="term" value="F:oxidoreductase activity"/>
    <property type="evidence" value="ECO:0007669"/>
    <property type="project" value="UniProtKB-KW"/>
</dbReference>
<keyword evidence="4" id="KW-0479">Metal-binding</keyword>
<keyword evidence="13" id="KW-1185">Reference proteome</keyword>
<evidence type="ECO:0000256" key="4">
    <source>
        <dbReference type="ARBA" id="ARBA00022723"/>
    </source>
</evidence>
<evidence type="ECO:0000256" key="1">
    <source>
        <dbReference type="ARBA" id="ARBA00004370"/>
    </source>
</evidence>
<keyword evidence="8" id="KW-0411">Iron-sulfur</keyword>
<evidence type="ECO:0000256" key="3">
    <source>
        <dbReference type="ARBA" id="ARBA00022714"/>
    </source>
</evidence>
<reference evidence="12" key="1">
    <citation type="submission" date="2020-08" db="EMBL/GenBank/DDBJ databases">
        <title>Multicomponent nature underlies the extraordinary mechanical properties of spider dragline silk.</title>
        <authorList>
            <person name="Kono N."/>
            <person name="Nakamura H."/>
            <person name="Mori M."/>
            <person name="Yoshida Y."/>
            <person name="Ohtoshi R."/>
            <person name="Malay A.D."/>
            <person name="Moran D.A.P."/>
            <person name="Tomita M."/>
            <person name="Numata K."/>
            <person name="Arakawa K."/>
        </authorList>
    </citation>
    <scope>NUCLEOTIDE SEQUENCE</scope>
</reference>
<keyword evidence="7" id="KW-0408">Iron</keyword>
<evidence type="ECO:0000256" key="10">
    <source>
        <dbReference type="SAM" id="Phobius"/>
    </source>
</evidence>
<name>A0A8X6YX11_9ARAC</name>
<dbReference type="GO" id="GO:0046872">
    <property type="term" value="F:metal ion binding"/>
    <property type="evidence" value="ECO:0007669"/>
    <property type="project" value="UniProtKB-KW"/>
</dbReference>
<keyword evidence="3" id="KW-0001">2Fe-2S</keyword>
<sequence length="326" mass="36990">MSICLPTSNNESCYPSVPVTEFRPRFFLDFESIAFFGAVSILLIASLAVWFRKHRLRYLLRISTFLFFSVSFLDLLCHLQRNTCFEECTCHRTAYHRLLLFYASGIFIIVMLMVRYHWGRPFNIVKSELSVGFSHLKEEARARRKGIRHVAGERMAQCDPGHVPPVYPNGWIPLIESKGVGPGQSVSVSALGQRFCVFRGEGGQAYVLDAYCPHLGAEMSAGGKVAGECIECPFHGWQFSGQDGSCQKIPYSCKVPDVARAKKWSSCEVNAFIFVWHHAEGEEPTWDMPPIDPVCRGQWKFRGRTAHEVHCHIQVENSLLFNLDFS</sequence>
<feature type="transmembrane region" description="Helical" evidence="10">
    <location>
        <begin position="98"/>
        <end position="118"/>
    </location>
</feature>
<dbReference type="GO" id="GO:0016020">
    <property type="term" value="C:membrane"/>
    <property type="evidence" value="ECO:0007669"/>
    <property type="project" value="UniProtKB-SubCell"/>
</dbReference>
<dbReference type="AlphaFoldDB" id="A0A8X6YX11"/>
<keyword evidence="6" id="KW-0560">Oxidoreductase</keyword>
<organism evidence="12 13">
    <name type="scientific">Trichonephila inaurata madagascariensis</name>
    <dbReference type="NCBI Taxonomy" id="2747483"/>
    <lineage>
        <taxon>Eukaryota</taxon>
        <taxon>Metazoa</taxon>
        <taxon>Ecdysozoa</taxon>
        <taxon>Arthropoda</taxon>
        <taxon>Chelicerata</taxon>
        <taxon>Arachnida</taxon>
        <taxon>Araneae</taxon>
        <taxon>Araneomorphae</taxon>
        <taxon>Entelegynae</taxon>
        <taxon>Araneoidea</taxon>
        <taxon>Nephilidae</taxon>
        <taxon>Trichonephila</taxon>
        <taxon>Trichonephila inaurata</taxon>
    </lineage>
</organism>
<accession>A0A8X6YX11</accession>
<dbReference type="EMBL" id="BMAV01022442">
    <property type="protein sequence ID" value="GFY77414.1"/>
    <property type="molecule type" value="Genomic_DNA"/>
</dbReference>
<protein>
    <submittedName>
        <fullName evidence="12">3-ketosteroid-9-alpha-monooxygenase, oxygenase component</fullName>
    </submittedName>
</protein>
<evidence type="ECO:0000256" key="9">
    <source>
        <dbReference type="ARBA" id="ARBA00023136"/>
    </source>
</evidence>
<proteinExistence type="predicted"/>
<dbReference type="Pfam" id="PF00355">
    <property type="entry name" value="Rieske"/>
    <property type="match status" value="1"/>
</dbReference>
<dbReference type="Gene3D" id="2.102.10.10">
    <property type="entry name" value="Rieske [2Fe-2S] iron-sulphur domain"/>
    <property type="match status" value="1"/>
</dbReference>
<evidence type="ECO:0000313" key="13">
    <source>
        <dbReference type="Proteomes" id="UP000886998"/>
    </source>
</evidence>
<evidence type="ECO:0000256" key="6">
    <source>
        <dbReference type="ARBA" id="ARBA00023002"/>
    </source>
</evidence>
<dbReference type="PROSITE" id="PS51296">
    <property type="entry name" value="RIESKE"/>
    <property type="match status" value="1"/>
</dbReference>
<evidence type="ECO:0000256" key="7">
    <source>
        <dbReference type="ARBA" id="ARBA00023004"/>
    </source>
</evidence>
<evidence type="ECO:0000259" key="11">
    <source>
        <dbReference type="PROSITE" id="PS51296"/>
    </source>
</evidence>
<feature type="domain" description="Rieske" evidence="11">
    <location>
        <begin position="172"/>
        <end position="275"/>
    </location>
</feature>
<comment type="subcellular location">
    <subcellularLocation>
        <location evidence="1">Membrane</location>
    </subcellularLocation>
</comment>
<dbReference type="GO" id="GO:0005737">
    <property type="term" value="C:cytoplasm"/>
    <property type="evidence" value="ECO:0007669"/>
    <property type="project" value="TreeGrafter"/>
</dbReference>
<evidence type="ECO:0000256" key="2">
    <source>
        <dbReference type="ARBA" id="ARBA00022692"/>
    </source>
</evidence>
<keyword evidence="2 10" id="KW-0812">Transmembrane</keyword>
<comment type="caution">
    <text evidence="12">The sequence shown here is derived from an EMBL/GenBank/DDBJ whole genome shotgun (WGS) entry which is preliminary data.</text>
</comment>
<dbReference type="GO" id="GO:0051537">
    <property type="term" value="F:2 iron, 2 sulfur cluster binding"/>
    <property type="evidence" value="ECO:0007669"/>
    <property type="project" value="UniProtKB-KW"/>
</dbReference>
<gene>
    <name evidence="12" type="primary">kshA</name>
    <name evidence="12" type="ORF">TNIN_380171</name>
</gene>
<evidence type="ECO:0000256" key="8">
    <source>
        <dbReference type="ARBA" id="ARBA00023014"/>
    </source>
</evidence>
<evidence type="ECO:0000313" key="12">
    <source>
        <dbReference type="EMBL" id="GFY77414.1"/>
    </source>
</evidence>
<dbReference type="InterPro" id="IPR036922">
    <property type="entry name" value="Rieske_2Fe-2S_sf"/>
</dbReference>
<dbReference type="PANTHER" id="PTHR21266:SF32">
    <property type="entry name" value="CHOLESTEROL 7-DESATURASE NVD"/>
    <property type="match status" value="1"/>
</dbReference>
<dbReference type="InterPro" id="IPR050584">
    <property type="entry name" value="Cholesterol_7-desaturase"/>
</dbReference>